<sequence>MSKNRLVITTAMLCALFASAVCSADESADSLRNAIASALRTQQAANAAGEDAAQLAHRFYTDDVVIIGEGETKPSRGMDAAVKAMVDWNDYLGPGGEKKCHFELEDPVVGSDSTVSTFVVLSCKANPPRLTKDETIRQLFVWKKTSEGWKVAMEMWQSGGFGK</sequence>
<keyword evidence="1" id="KW-0732">Signal</keyword>
<dbReference type="InterPro" id="IPR032710">
    <property type="entry name" value="NTF2-like_dom_sf"/>
</dbReference>
<dbReference type="EMBL" id="JAQQFN010000028">
    <property type="protein sequence ID" value="MFL9887480.1"/>
    <property type="molecule type" value="Genomic_DNA"/>
</dbReference>
<feature type="signal peptide" evidence="1">
    <location>
        <begin position="1"/>
        <end position="24"/>
    </location>
</feature>
<evidence type="ECO:0000313" key="4">
    <source>
        <dbReference type="Proteomes" id="UP001629249"/>
    </source>
</evidence>
<name>A0ABW8ZXP9_9BURK</name>
<dbReference type="Gene3D" id="3.10.450.50">
    <property type="match status" value="1"/>
</dbReference>
<organism evidence="3 4">
    <name type="scientific">Paraburkholderia agricolaris</name>
    <dbReference type="NCBI Taxonomy" id="2152888"/>
    <lineage>
        <taxon>Bacteria</taxon>
        <taxon>Pseudomonadati</taxon>
        <taxon>Pseudomonadota</taxon>
        <taxon>Betaproteobacteria</taxon>
        <taxon>Burkholderiales</taxon>
        <taxon>Burkholderiaceae</taxon>
        <taxon>Paraburkholderia</taxon>
    </lineage>
</organism>
<accession>A0ABW8ZXP9</accession>
<gene>
    <name evidence="3" type="ORF">PQR66_30910</name>
</gene>
<keyword evidence="4" id="KW-1185">Reference proteome</keyword>
<reference evidence="3 4" key="1">
    <citation type="journal article" date="2024" name="Chem. Sci.">
        <title>Discovery of megapolipeptins by genome mining of a Burkholderiales bacteria collection.</title>
        <authorList>
            <person name="Paulo B.S."/>
            <person name="Recchia M.J.J."/>
            <person name="Lee S."/>
            <person name="Fergusson C.H."/>
            <person name="Romanowski S.B."/>
            <person name="Hernandez A."/>
            <person name="Krull N."/>
            <person name="Liu D.Y."/>
            <person name="Cavanagh H."/>
            <person name="Bos A."/>
            <person name="Gray C.A."/>
            <person name="Murphy B.T."/>
            <person name="Linington R.G."/>
            <person name="Eustaquio A.S."/>
        </authorList>
    </citation>
    <scope>NUCLEOTIDE SEQUENCE [LARGE SCALE GENOMIC DNA]</scope>
    <source>
        <strain evidence="3 4">RL16-012-BIC-B</strain>
    </source>
</reference>
<dbReference type="Pfam" id="PF13474">
    <property type="entry name" value="SnoaL_3"/>
    <property type="match status" value="1"/>
</dbReference>
<evidence type="ECO:0000256" key="1">
    <source>
        <dbReference type="SAM" id="SignalP"/>
    </source>
</evidence>
<comment type="caution">
    <text evidence="3">The sequence shown here is derived from an EMBL/GenBank/DDBJ whole genome shotgun (WGS) entry which is preliminary data.</text>
</comment>
<dbReference type="InterPro" id="IPR037401">
    <property type="entry name" value="SnoaL-like"/>
</dbReference>
<evidence type="ECO:0000259" key="2">
    <source>
        <dbReference type="Pfam" id="PF13474"/>
    </source>
</evidence>
<protein>
    <submittedName>
        <fullName evidence="3">Nuclear transport factor 2 family protein</fullName>
    </submittedName>
</protein>
<feature type="domain" description="SnoaL-like" evidence="2">
    <location>
        <begin position="41"/>
        <end position="151"/>
    </location>
</feature>
<feature type="chain" id="PRO_5046167231" evidence="1">
    <location>
        <begin position="25"/>
        <end position="163"/>
    </location>
</feature>
<dbReference type="SUPFAM" id="SSF54427">
    <property type="entry name" value="NTF2-like"/>
    <property type="match status" value="1"/>
</dbReference>
<dbReference type="RefSeq" id="WP_153141691.1">
    <property type="nucleotide sequence ID" value="NZ_JAQQFH010000030.1"/>
</dbReference>
<dbReference type="Proteomes" id="UP001629249">
    <property type="component" value="Unassembled WGS sequence"/>
</dbReference>
<evidence type="ECO:0000313" key="3">
    <source>
        <dbReference type="EMBL" id="MFL9887480.1"/>
    </source>
</evidence>
<proteinExistence type="predicted"/>